<dbReference type="InterPro" id="IPR050523">
    <property type="entry name" value="AKR_Detox_Biosynth"/>
</dbReference>
<reference evidence="4" key="2">
    <citation type="submission" date="2020-02" db="EMBL/GenBank/DDBJ databases">
        <authorList>
            <consortium name="NCBI Pathogen Detection Project"/>
        </authorList>
    </citation>
    <scope>NUCLEOTIDE SEQUENCE</scope>
    <source>
        <strain evidence="4">MA.CK_98/00010293</strain>
        <strain evidence="3">MA.CK_98/00011463</strain>
    </source>
</reference>
<reference evidence="4" key="1">
    <citation type="journal article" date="2018" name="Genome Biol.">
        <title>SKESA: strategic k-mer extension for scrupulous assemblies.</title>
        <authorList>
            <person name="Souvorov A."/>
            <person name="Agarwala R."/>
            <person name="Lipman D.J."/>
        </authorList>
    </citation>
    <scope>NUCLEOTIDE SEQUENCE</scope>
    <source>
        <strain evidence="4">MA.CK_98/00010293</strain>
        <strain evidence="3">MA.CK_98/00011463</strain>
    </source>
</reference>
<accession>A0A765BGN6</accession>
<protein>
    <submittedName>
        <fullName evidence="4">Aldo/keto reductase</fullName>
    </submittedName>
</protein>
<dbReference type="Pfam" id="PF00248">
    <property type="entry name" value="Aldo_ket_red"/>
    <property type="match status" value="1"/>
</dbReference>
<sequence>MLNISSEKLCYGTMTFGDRGIFNGIGFNDEKSAIDLVHFFYDAGVRKYDTAYGYSDGISEIMLGNALKSYNDIYISSKVSKSIHGNKEVDLSFKNIVHSCETSLKNLSVDVIDLFYLHSFDPSVPIVESVSALEWLCDHQMIREYGVCNFTAYQLLKTINTGTKRFTSVQYKCSFLEKNYTWDIVNMAHENEISIYGYSVLAGGLLTGKYLRNPTQKNYRLNRSGIKIKDEHMYKTRALYTLAQYLDMPIEKLAISSIISDLDYIIIGASNIQQAEYLMGVFKNG</sequence>
<evidence type="ECO:0000259" key="2">
    <source>
        <dbReference type="Pfam" id="PF00248"/>
    </source>
</evidence>
<evidence type="ECO:0000313" key="3">
    <source>
        <dbReference type="EMBL" id="HAG1880146.1"/>
    </source>
</evidence>
<evidence type="ECO:0000256" key="1">
    <source>
        <dbReference type="ARBA" id="ARBA00023002"/>
    </source>
</evidence>
<comment type="caution">
    <text evidence="4">The sequence shown here is derived from an EMBL/GenBank/DDBJ whole genome shotgun (WGS) entry which is preliminary data.</text>
</comment>
<dbReference type="EMBL" id="DAAYQT010000004">
    <property type="protein sequence ID" value="HAG5356290.1"/>
    <property type="molecule type" value="Genomic_DNA"/>
</dbReference>
<dbReference type="GO" id="GO:0016491">
    <property type="term" value="F:oxidoreductase activity"/>
    <property type="evidence" value="ECO:0007669"/>
    <property type="project" value="UniProtKB-KW"/>
</dbReference>
<keyword evidence="1" id="KW-0560">Oxidoreductase</keyword>
<name>A0A765BGN6_SALER</name>
<dbReference type="PANTHER" id="PTHR43364">
    <property type="entry name" value="NADH-SPECIFIC METHYLGLYOXAL REDUCTASE-RELATED"/>
    <property type="match status" value="1"/>
</dbReference>
<dbReference type="AlphaFoldDB" id="A0A765BGN6"/>
<dbReference type="InterPro" id="IPR036812">
    <property type="entry name" value="NAD(P)_OxRdtase_dom_sf"/>
</dbReference>
<organism evidence="4">
    <name type="scientific">Salmonella enterica</name>
    <name type="common">Salmonella choleraesuis</name>
    <dbReference type="NCBI Taxonomy" id="28901"/>
    <lineage>
        <taxon>Bacteria</taxon>
        <taxon>Pseudomonadati</taxon>
        <taxon>Pseudomonadota</taxon>
        <taxon>Gammaproteobacteria</taxon>
        <taxon>Enterobacterales</taxon>
        <taxon>Enterobacteriaceae</taxon>
        <taxon>Salmonella</taxon>
    </lineage>
</organism>
<dbReference type="EMBL" id="DAAXOF010000003">
    <property type="protein sequence ID" value="HAG1880146.1"/>
    <property type="molecule type" value="Genomic_DNA"/>
</dbReference>
<proteinExistence type="predicted"/>
<dbReference type="InterPro" id="IPR023210">
    <property type="entry name" value="NADP_OxRdtase_dom"/>
</dbReference>
<dbReference type="PANTHER" id="PTHR43364:SF4">
    <property type="entry name" value="NAD(P)-LINKED OXIDOREDUCTASE SUPERFAMILY PROTEIN"/>
    <property type="match status" value="1"/>
</dbReference>
<dbReference type="Gene3D" id="3.20.20.100">
    <property type="entry name" value="NADP-dependent oxidoreductase domain"/>
    <property type="match status" value="1"/>
</dbReference>
<feature type="domain" description="NADP-dependent oxidoreductase" evidence="2">
    <location>
        <begin position="8"/>
        <end position="283"/>
    </location>
</feature>
<gene>
    <name evidence="4" type="ORF">G8O64_001864</name>
    <name evidence="3" type="ORF">G8V93_001579</name>
</gene>
<dbReference type="SUPFAM" id="SSF51430">
    <property type="entry name" value="NAD(P)-linked oxidoreductase"/>
    <property type="match status" value="1"/>
</dbReference>
<evidence type="ECO:0000313" key="4">
    <source>
        <dbReference type="EMBL" id="HAG5356290.1"/>
    </source>
</evidence>